<dbReference type="PANTHER" id="PTHR30118:SF15">
    <property type="entry name" value="TRANSCRIPTIONAL REGULATORY PROTEIN"/>
    <property type="match status" value="1"/>
</dbReference>
<dbReference type="InterPro" id="IPR050389">
    <property type="entry name" value="LysR-type_TF"/>
</dbReference>
<dbReference type="Proteomes" id="UP000238348">
    <property type="component" value="Chromosome"/>
</dbReference>
<dbReference type="PRINTS" id="PR00039">
    <property type="entry name" value="HTHLYSR"/>
</dbReference>
<accession>A0A2L0F395</accession>
<dbReference type="InterPro" id="IPR036390">
    <property type="entry name" value="WH_DNA-bd_sf"/>
</dbReference>
<dbReference type="OrthoDB" id="9811588at2"/>
<dbReference type="InterPro" id="IPR036388">
    <property type="entry name" value="WH-like_DNA-bd_sf"/>
</dbReference>
<dbReference type="PROSITE" id="PS50931">
    <property type="entry name" value="HTH_LYSR"/>
    <property type="match status" value="1"/>
</dbReference>
<evidence type="ECO:0000256" key="1">
    <source>
        <dbReference type="ARBA" id="ARBA00009437"/>
    </source>
</evidence>
<dbReference type="PANTHER" id="PTHR30118">
    <property type="entry name" value="HTH-TYPE TRANSCRIPTIONAL REGULATOR LEUO-RELATED"/>
    <property type="match status" value="1"/>
</dbReference>
<dbReference type="SUPFAM" id="SSF46785">
    <property type="entry name" value="Winged helix' DNA-binding domain"/>
    <property type="match status" value="1"/>
</dbReference>
<gene>
    <name evidence="6" type="primary">lysR</name>
    <name evidence="6" type="ORF">SOCE26_075060</name>
</gene>
<dbReference type="InterPro" id="IPR000847">
    <property type="entry name" value="LysR_HTH_N"/>
</dbReference>
<dbReference type="Pfam" id="PF03466">
    <property type="entry name" value="LysR_substrate"/>
    <property type="match status" value="1"/>
</dbReference>
<dbReference type="GO" id="GO:0003700">
    <property type="term" value="F:DNA-binding transcription factor activity"/>
    <property type="evidence" value="ECO:0007669"/>
    <property type="project" value="InterPro"/>
</dbReference>
<evidence type="ECO:0000313" key="7">
    <source>
        <dbReference type="Proteomes" id="UP000238348"/>
    </source>
</evidence>
<keyword evidence="2" id="KW-0805">Transcription regulation</keyword>
<evidence type="ECO:0000259" key="5">
    <source>
        <dbReference type="PROSITE" id="PS50931"/>
    </source>
</evidence>
<proteinExistence type="inferred from homology"/>
<organism evidence="6 7">
    <name type="scientific">Sorangium cellulosum</name>
    <name type="common">Polyangium cellulosum</name>
    <dbReference type="NCBI Taxonomy" id="56"/>
    <lineage>
        <taxon>Bacteria</taxon>
        <taxon>Pseudomonadati</taxon>
        <taxon>Myxococcota</taxon>
        <taxon>Polyangia</taxon>
        <taxon>Polyangiales</taxon>
        <taxon>Polyangiaceae</taxon>
        <taxon>Sorangium</taxon>
    </lineage>
</organism>
<dbReference type="EMBL" id="CP012673">
    <property type="protein sequence ID" value="AUX46003.1"/>
    <property type="molecule type" value="Genomic_DNA"/>
</dbReference>
<name>A0A2L0F395_SORCE</name>
<reference evidence="6 7" key="1">
    <citation type="submission" date="2015-09" db="EMBL/GenBank/DDBJ databases">
        <title>Sorangium comparison.</title>
        <authorList>
            <person name="Zaburannyi N."/>
            <person name="Bunk B."/>
            <person name="Overmann J."/>
            <person name="Mueller R."/>
        </authorList>
    </citation>
    <scope>NUCLEOTIDE SEQUENCE [LARGE SCALE GENOMIC DNA]</scope>
    <source>
        <strain evidence="6 7">So ce26</strain>
    </source>
</reference>
<dbReference type="SUPFAM" id="SSF53850">
    <property type="entry name" value="Periplasmic binding protein-like II"/>
    <property type="match status" value="1"/>
</dbReference>
<dbReference type="RefSeq" id="WP_104984291.1">
    <property type="nucleotide sequence ID" value="NZ_CP012673.1"/>
</dbReference>
<keyword evidence="3" id="KW-0238">DNA-binding</keyword>
<dbReference type="InterPro" id="IPR005119">
    <property type="entry name" value="LysR_subst-bd"/>
</dbReference>
<dbReference type="CDD" id="cd08417">
    <property type="entry name" value="PBP2_Nitroaromatics_like"/>
    <property type="match status" value="1"/>
</dbReference>
<evidence type="ECO:0000313" key="6">
    <source>
        <dbReference type="EMBL" id="AUX46003.1"/>
    </source>
</evidence>
<evidence type="ECO:0000256" key="3">
    <source>
        <dbReference type="ARBA" id="ARBA00023125"/>
    </source>
</evidence>
<dbReference type="Gene3D" id="1.10.10.10">
    <property type="entry name" value="Winged helix-like DNA-binding domain superfamily/Winged helix DNA-binding domain"/>
    <property type="match status" value="1"/>
</dbReference>
<feature type="domain" description="HTH lysR-type" evidence="5">
    <location>
        <begin position="6"/>
        <end position="63"/>
    </location>
</feature>
<dbReference type="GO" id="GO:0003677">
    <property type="term" value="F:DNA binding"/>
    <property type="evidence" value="ECO:0007669"/>
    <property type="project" value="UniProtKB-KW"/>
</dbReference>
<comment type="similarity">
    <text evidence="1">Belongs to the LysR transcriptional regulatory family.</text>
</comment>
<dbReference type="InterPro" id="IPR037402">
    <property type="entry name" value="YidZ_PBP2"/>
</dbReference>
<evidence type="ECO:0000256" key="4">
    <source>
        <dbReference type="ARBA" id="ARBA00023163"/>
    </source>
</evidence>
<evidence type="ECO:0000256" key="2">
    <source>
        <dbReference type="ARBA" id="ARBA00023015"/>
    </source>
</evidence>
<protein>
    <submittedName>
        <fullName evidence="6">LysR family transcriptional regulator</fullName>
    </submittedName>
</protein>
<dbReference type="Gene3D" id="3.40.190.10">
    <property type="entry name" value="Periplasmic binding protein-like II"/>
    <property type="match status" value="2"/>
</dbReference>
<keyword evidence="4" id="KW-0804">Transcription</keyword>
<dbReference type="AlphaFoldDB" id="A0A2L0F395"/>
<dbReference type="Pfam" id="PF00126">
    <property type="entry name" value="HTH_1"/>
    <property type="match status" value="1"/>
</dbReference>
<sequence>MNLSAIDVNLIVALDALLRERSVTRAARSVGLSQPAMSHALMRLREIFSDPLLLRIGRQMALTTRAEALIPQVATVMQELSVLFFGVPPPPFDPATSARTFRIATTEYVDLLLAPKLTATLSESSPKIALHLLPLDERSVDAVRSGDIDLAIGVFPDDDFPADVRRADLVEDRFVGLARASHPKARGRVDLETYSSFGHVLVPGRGAQDGIGDALVAKRDIPRRVAMTAPHVFLLPHLVVGSDLVATVGARIGRAFSSLLPIREFELPFELPPIEISMLWSNRTHDEPARAWLRGVVVDAVSQMQDLGRRRRA</sequence>